<gene>
    <name evidence="1" type="ORF">C5S46_01670</name>
</gene>
<name>A0AC61SCG6_9EURY</name>
<dbReference type="Proteomes" id="UP000315423">
    <property type="component" value="Unassembled WGS sequence"/>
</dbReference>
<evidence type="ECO:0000313" key="1">
    <source>
        <dbReference type="EMBL" id="TKY92242.1"/>
    </source>
</evidence>
<reference evidence="1" key="1">
    <citation type="submission" date="2018-09" db="EMBL/GenBank/DDBJ databases">
        <title>A genomic encyclopedia of anaerobic methanotrophic archaea.</title>
        <authorList>
            <person name="Skennerton C.T."/>
            <person name="Chadwick G.L."/>
            <person name="Laso-Perez R."/>
            <person name="Leu A.O."/>
            <person name="Speth D.R."/>
            <person name="Yu H."/>
            <person name="Morgan-Lang C."/>
            <person name="Hatzenpichler R."/>
            <person name="Goudeau D."/>
            <person name="Malmstrom R."/>
            <person name="Woyke T."/>
            <person name="Hallam S."/>
            <person name="Tyson G.W."/>
            <person name="Wegener G."/>
            <person name="Boetius A."/>
            <person name="Orphan V.J."/>
        </authorList>
    </citation>
    <scope>NUCLEOTIDE SEQUENCE</scope>
    <source>
        <strain evidence="1">CONS3730D10UFb2</strain>
    </source>
</reference>
<proteinExistence type="predicted"/>
<organism evidence="1 2">
    <name type="scientific">Candidatus Methanomarinus sp</name>
    <dbReference type="NCBI Taxonomy" id="3386244"/>
    <lineage>
        <taxon>Archaea</taxon>
        <taxon>Methanobacteriati</taxon>
        <taxon>Methanobacteriota</taxon>
        <taxon>Stenosarchaea group</taxon>
        <taxon>Methanomicrobia</taxon>
        <taxon>Methanosarcinales</taxon>
        <taxon>ANME-2 cluster</taxon>
        <taxon>Candidatus Methanocomedenaceae</taxon>
        <taxon>Candidatus Methanomarinus</taxon>
    </lineage>
</organism>
<evidence type="ECO:0000313" key="2">
    <source>
        <dbReference type="Proteomes" id="UP000315423"/>
    </source>
</evidence>
<feature type="non-terminal residue" evidence="1">
    <location>
        <position position="338"/>
    </location>
</feature>
<comment type="caution">
    <text evidence="1">The sequence shown here is derived from an EMBL/GenBank/DDBJ whole genome shotgun (WGS) entry which is preliminary data.</text>
</comment>
<protein>
    <submittedName>
        <fullName evidence="1">Uncharacterized protein</fullName>
    </submittedName>
</protein>
<sequence length="338" mass="39183">MMEIKKILESSYAQLCIIFIVIVLLKEMDVISPNDINFMLFVYILPLFCIPALLRLKNNEQNDNKKIPHIWLILLILALFVFIVRIMPYLHTQVPLGYDPGFYKYAIETYIDNLPHIPESTLPDWLKSMYPQGLFILTDILYIFAGYDAMQFFKIFFPFLCALLILPVFILTRQLFNERCAVIAALLYAISYTQYTMFTYLYLKNVIGLILLLMAIYLLEKKKFTPLVLMFAGLGIYHRPEFLLFSLILIPYFIRSRKKEIIFVVVATAILIAPFWIPRLEYNLPMINSIVNTAVSNVQTVESSGGGGTFFGFEIYEWVSLAYLPFGLIGLTYVLLKK</sequence>
<accession>A0AC61SCG6</accession>
<dbReference type="EMBL" id="QYBA01000052">
    <property type="protein sequence ID" value="TKY92242.1"/>
    <property type="molecule type" value="Genomic_DNA"/>
</dbReference>